<dbReference type="InterPro" id="IPR009057">
    <property type="entry name" value="Homeodomain-like_sf"/>
</dbReference>
<dbReference type="AlphaFoldDB" id="A0A3M0H071"/>
<dbReference type="InterPro" id="IPR001647">
    <property type="entry name" value="HTH_TetR"/>
</dbReference>
<dbReference type="EMBL" id="REGC01000010">
    <property type="protein sequence ID" value="RMB58624.1"/>
    <property type="molecule type" value="Genomic_DNA"/>
</dbReference>
<evidence type="ECO:0000256" key="2">
    <source>
        <dbReference type="PROSITE-ProRule" id="PRU00335"/>
    </source>
</evidence>
<dbReference type="Gene3D" id="1.10.357.10">
    <property type="entry name" value="Tetracycline Repressor, domain 2"/>
    <property type="match status" value="1"/>
</dbReference>
<organism evidence="5 6">
    <name type="scientific">Corynebacterium macginleyi</name>
    <dbReference type="NCBI Taxonomy" id="38290"/>
    <lineage>
        <taxon>Bacteria</taxon>
        <taxon>Bacillati</taxon>
        <taxon>Actinomycetota</taxon>
        <taxon>Actinomycetes</taxon>
        <taxon>Mycobacteriales</taxon>
        <taxon>Corynebacteriaceae</taxon>
        <taxon>Corynebacterium</taxon>
    </lineage>
</organism>
<evidence type="ECO:0000256" key="1">
    <source>
        <dbReference type="ARBA" id="ARBA00023125"/>
    </source>
</evidence>
<sequence>MQEDLSLREQKRLETRLRIEDAATELVDKHSFSEVTIEEICELAGISRRTFFNYFDSKESAVLGAPSADFTEDMRERFLHEPTTNILDLVLNLVEKHMEGYQVEPTILERRKRIANDPDAAAASISRKRAKSFELIRLIEKRLNREPDLRILQGHSVETEAMVIAGVIREALWLSIAAPDCDCSDAFSSRLKDSLTLINDVMKGIRW</sequence>
<name>A0A3M0H071_9CORY</name>
<reference evidence="5 6" key="1">
    <citation type="submission" date="2018-10" db="EMBL/GenBank/DDBJ databases">
        <title>Corynebacterium macginleyi genome sequencing and assembly of the type strain and two clinical samples.</title>
        <authorList>
            <person name="Bernier A.-M."/>
            <person name="Bernard K."/>
        </authorList>
    </citation>
    <scope>NUCLEOTIDE SEQUENCE [LARGE SCALE GENOMIC DNA]</scope>
    <source>
        <strain evidence="5 6">NML 120205</strain>
    </source>
</reference>
<dbReference type="PANTHER" id="PTHR43479:SF11">
    <property type="entry name" value="ACREF_ENVCD OPERON REPRESSOR-RELATED"/>
    <property type="match status" value="1"/>
</dbReference>
<evidence type="ECO:0000313" key="6">
    <source>
        <dbReference type="Proteomes" id="UP000270649"/>
    </source>
</evidence>
<gene>
    <name evidence="5" type="ORF">D9543_07935</name>
    <name evidence="4" type="ORF">GWO63_011730</name>
</gene>
<dbReference type="Pfam" id="PF00440">
    <property type="entry name" value="TetR_N"/>
    <property type="match status" value="1"/>
</dbReference>
<dbReference type="PROSITE" id="PS01081">
    <property type="entry name" value="HTH_TETR_1"/>
    <property type="match status" value="1"/>
</dbReference>
<dbReference type="InterPro" id="IPR023772">
    <property type="entry name" value="DNA-bd_HTH_TetR-type_CS"/>
</dbReference>
<dbReference type="Proteomes" id="UP000270649">
    <property type="component" value="Unassembled WGS sequence"/>
</dbReference>
<dbReference type="SUPFAM" id="SSF46689">
    <property type="entry name" value="Homeodomain-like"/>
    <property type="match status" value="1"/>
</dbReference>
<dbReference type="OrthoDB" id="3787664at2"/>
<dbReference type="RefSeq" id="WP_121911118.1">
    <property type="nucleotide sequence ID" value="NZ_CP068291.1"/>
</dbReference>
<dbReference type="Proteomes" id="UP001518680">
    <property type="component" value="Unassembled WGS sequence"/>
</dbReference>
<accession>A0A3M0H071</accession>
<keyword evidence="7" id="KW-1185">Reference proteome</keyword>
<dbReference type="EMBL" id="JAACBX020000002">
    <property type="protein sequence ID" value="MBM0244881.1"/>
    <property type="molecule type" value="Genomic_DNA"/>
</dbReference>
<protein>
    <submittedName>
        <fullName evidence="4">TetR family transcriptional regulator</fullName>
    </submittedName>
    <submittedName>
        <fullName evidence="5">TetR/AcrR family transcriptional regulator</fullName>
    </submittedName>
</protein>
<evidence type="ECO:0000313" key="7">
    <source>
        <dbReference type="Proteomes" id="UP001518680"/>
    </source>
</evidence>
<dbReference type="GO" id="GO:0003677">
    <property type="term" value="F:DNA binding"/>
    <property type="evidence" value="ECO:0007669"/>
    <property type="project" value="UniProtKB-UniRule"/>
</dbReference>
<evidence type="ECO:0000259" key="3">
    <source>
        <dbReference type="PROSITE" id="PS50977"/>
    </source>
</evidence>
<feature type="DNA-binding region" description="H-T-H motif" evidence="2">
    <location>
        <begin position="36"/>
        <end position="55"/>
    </location>
</feature>
<proteinExistence type="predicted"/>
<evidence type="ECO:0000313" key="4">
    <source>
        <dbReference type="EMBL" id="MBM0244881.1"/>
    </source>
</evidence>
<dbReference type="PROSITE" id="PS50977">
    <property type="entry name" value="HTH_TETR_2"/>
    <property type="match status" value="1"/>
</dbReference>
<dbReference type="InterPro" id="IPR050624">
    <property type="entry name" value="HTH-type_Tx_Regulator"/>
</dbReference>
<dbReference type="PANTHER" id="PTHR43479">
    <property type="entry name" value="ACREF/ENVCD OPERON REPRESSOR-RELATED"/>
    <property type="match status" value="1"/>
</dbReference>
<reference evidence="4 7" key="2">
    <citation type="submission" date="2021-01" db="EMBL/GenBank/DDBJ databases">
        <title>Complete genome sequences of Corynebacterium macginleyi strains isolated from infectious keratitis.</title>
        <authorList>
            <person name="Sagerfors S."/>
            <person name="Poehlein A."/>
            <person name="Soderquist B."/>
            <person name="Bruggemann H."/>
        </authorList>
    </citation>
    <scope>NUCLEOTIDE SEQUENCE [LARGE SCALE GENOMIC DNA]</scope>
    <source>
        <strain evidence="4 7">12T220</strain>
    </source>
</reference>
<keyword evidence="1 2" id="KW-0238">DNA-binding</keyword>
<evidence type="ECO:0000313" key="5">
    <source>
        <dbReference type="EMBL" id="RMB58624.1"/>
    </source>
</evidence>
<dbReference type="GeneID" id="92746499"/>
<feature type="domain" description="HTH tetR-type" evidence="3">
    <location>
        <begin position="13"/>
        <end position="73"/>
    </location>
</feature>
<comment type="caution">
    <text evidence="5">The sequence shown here is derived from an EMBL/GenBank/DDBJ whole genome shotgun (WGS) entry which is preliminary data.</text>
</comment>